<keyword evidence="2" id="KW-1185">Reference proteome</keyword>
<protein>
    <submittedName>
        <fullName evidence="1">Uncharacterized protein</fullName>
    </submittedName>
</protein>
<sequence>MPLSLETLQLVGHSLHQVADDIDALILIQLTPQPFFGLTVVAFQWDAFSCLPFISISSQYLFTSVFDSMLSVGACGVLIPTIFFQGFQFSTASKVFDQTEIPIRLICFVSQTIDSKQKQKRRNKRATHLIEGEFHYASQLLDEMLEPGLLLGSHIIICHITPPITSHSPKRINSNFPIVLERLSRLDEIVLLMHQNWSKTSLLC</sequence>
<reference evidence="1" key="1">
    <citation type="submission" date="2023-04" db="EMBL/GenBank/DDBJ databases">
        <authorList>
            <person name="Vijverberg K."/>
            <person name="Xiong W."/>
            <person name="Schranz E."/>
        </authorList>
    </citation>
    <scope>NUCLEOTIDE SEQUENCE</scope>
</reference>
<dbReference type="EMBL" id="OX465081">
    <property type="protein sequence ID" value="CAI9287156.1"/>
    <property type="molecule type" value="Genomic_DNA"/>
</dbReference>
<accession>A0AA36E8J9</accession>
<dbReference type="AlphaFoldDB" id="A0AA36E8J9"/>
<gene>
    <name evidence="1" type="ORF">LSALG_LOCUS26536</name>
</gene>
<dbReference type="Proteomes" id="UP001177003">
    <property type="component" value="Chromosome 5"/>
</dbReference>
<name>A0AA36E8J9_LACSI</name>
<proteinExistence type="predicted"/>
<evidence type="ECO:0000313" key="1">
    <source>
        <dbReference type="EMBL" id="CAI9287156.1"/>
    </source>
</evidence>
<evidence type="ECO:0000313" key="2">
    <source>
        <dbReference type="Proteomes" id="UP001177003"/>
    </source>
</evidence>
<organism evidence="1 2">
    <name type="scientific">Lactuca saligna</name>
    <name type="common">Willowleaf lettuce</name>
    <dbReference type="NCBI Taxonomy" id="75948"/>
    <lineage>
        <taxon>Eukaryota</taxon>
        <taxon>Viridiplantae</taxon>
        <taxon>Streptophyta</taxon>
        <taxon>Embryophyta</taxon>
        <taxon>Tracheophyta</taxon>
        <taxon>Spermatophyta</taxon>
        <taxon>Magnoliopsida</taxon>
        <taxon>eudicotyledons</taxon>
        <taxon>Gunneridae</taxon>
        <taxon>Pentapetalae</taxon>
        <taxon>asterids</taxon>
        <taxon>campanulids</taxon>
        <taxon>Asterales</taxon>
        <taxon>Asteraceae</taxon>
        <taxon>Cichorioideae</taxon>
        <taxon>Cichorieae</taxon>
        <taxon>Lactucinae</taxon>
        <taxon>Lactuca</taxon>
    </lineage>
</organism>